<sequence length="151" mass="17404">MKDRRLWKMAYFATVWTIWKCKIEVVFEGWEGDSEKCCDSARLRAATWRNAKRPKEFSSVLNTYKQIPTSNQTKKKVKERTGVEWELPQQDQMKFNVNGTARRCLGLARIDGILRNHKGEVKVIFSKSIGSADSNLVEILVIGEAFIIFTS</sequence>
<evidence type="ECO:0000313" key="2">
    <source>
        <dbReference type="Proteomes" id="UP000026915"/>
    </source>
</evidence>
<accession>A0A061EV96</accession>
<reference evidence="1 2" key="1">
    <citation type="journal article" date="2013" name="Genome Biol.">
        <title>The genome sequence of the most widely cultivated cacao type and its use to identify candidate genes regulating pod color.</title>
        <authorList>
            <person name="Motamayor J.C."/>
            <person name="Mockaitis K."/>
            <person name="Schmutz J."/>
            <person name="Haiminen N."/>
            <person name="Iii D.L."/>
            <person name="Cornejo O."/>
            <person name="Findley S.D."/>
            <person name="Zheng P."/>
            <person name="Utro F."/>
            <person name="Royaert S."/>
            <person name="Saski C."/>
            <person name="Jenkins J."/>
            <person name="Podicheti R."/>
            <person name="Zhao M."/>
            <person name="Scheffler B.E."/>
            <person name="Stack J.C."/>
            <person name="Feltus F.A."/>
            <person name="Mustiga G.M."/>
            <person name="Amores F."/>
            <person name="Phillips W."/>
            <person name="Marelli J.P."/>
            <person name="May G.D."/>
            <person name="Shapiro H."/>
            <person name="Ma J."/>
            <person name="Bustamante C.D."/>
            <person name="Schnell R.J."/>
            <person name="Main D."/>
            <person name="Gilbert D."/>
            <person name="Parida L."/>
            <person name="Kuhn D.N."/>
        </authorList>
    </citation>
    <scope>NUCLEOTIDE SEQUENCE [LARGE SCALE GENOMIC DNA]</scope>
    <source>
        <strain evidence="2">cv. Matina 1-6</strain>
    </source>
</reference>
<dbReference type="AlphaFoldDB" id="A0A061EV96"/>
<dbReference type="EMBL" id="CM001882">
    <property type="protein sequence ID" value="EOY06164.1"/>
    <property type="molecule type" value="Genomic_DNA"/>
</dbReference>
<evidence type="ECO:0000313" key="1">
    <source>
        <dbReference type="EMBL" id="EOY06164.1"/>
    </source>
</evidence>
<keyword evidence="2" id="KW-1185">Reference proteome</keyword>
<dbReference type="Proteomes" id="UP000026915">
    <property type="component" value="Chromosome 4"/>
</dbReference>
<dbReference type="HOGENOM" id="CLU_000680_21_1_1"/>
<evidence type="ECO:0008006" key="3">
    <source>
        <dbReference type="Google" id="ProtNLM"/>
    </source>
</evidence>
<dbReference type="Gramene" id="EOY06164">
    <property type="protein sequence ID" value="EOY06164"/>
    <property type="gene ID" value="TCM_020977"/>
</dbReference>
<proteinExistence type="predicted"/>
<dbReference type="InParanoid" id="A0A061EV96"/>
<name>A0A061EV96_THECC</name>
<organism evidence="1 2">
    <name type="scientific">Theobroma cacao</name>
    <name type="common">Cacao</name>
    <name type="synonym">Cocoa</name>
    <dbReference type="NCBI Taxonomy" id="3641"/>
    <lineage>
        <taxon>Eukaryota</taxon>
        <taxon>Viridiplantae</taxon>
        <taxon>Streptophyta</taxon>
        <taxon>Embryophyta</taxon>
        <taxon>Tracheophyta</taxon>
        <taxon>Spermatophyta</taxon>
        <taxon>Magnoliopsida</taxon>
        <taxon>eudicotyledons</taxon>
        <taxon>Gunneridae</taxon>
        <taxon>Pentapetalae</taxon>
        <taxon>rosids</taxon>
        <taxon>malvids</taxon>
        <taxon>Malvales</taxon>
        <taxon>Malvaceae</taxon>
        <taxon>Byttnerioideae</taxon>
        <taxon>Theobroma</taxon>
    </lineage>
</organism>
<gene>
    <name evidence="1" type="ORF">TCM_020977</name>
</gene>
<protein>
    <recommendedName>
        <fullName evidence="3">RNase H type-1 domain-containing protein</fullName>
    </recommendedName>
</protein>